<keyword evidence="1" id="KW-0175">Coiled coil</keyword>
<dbReference type="CDD" id="cd09917">
    <property type="entry name" value="F-box_SF"/>
    <property type="match status" value="1"/>
</dbReference>
<dbReference type="Gene3D" id="1.20.1280.50">
    <property type="match status" value="2"/>
</dbReference>
<feature type="region of interest" description="Disordered" evidence="2">
    <location>
        <begin position="121"/>
        <end position="176"/>
    </location>
</feature>
<dbReference type="Pfam" id="PF00646">
    <property type="entry name" value="F-box"/>
    <property type="match status" value="1"/>
</dbReference>
<feature type="compositionally biased region" description="Polar residues" evidence="2">
    <location>
        <begin position="742"/>
        <end position="756"/>
    </location>
</feature>
<feature type="domain" description="F-box" evidence="3">
    <location>
        <begin position="324"/>
        <end position="370"/>
    </location>
</feature>
<dbReference type="Proteomes" id="UP000748756">
    <property type="component" value="Unassembled WGS sequence"/>
</dbReference>
<evidence type="ECO:0000256" key="1">
    <source>
        <dbReference type="SAM" id="Coils"/>
    </source>
</evidence>
<comment type="caution">
    <text evidence="4">The sequence shown here is derived from an EMBL/GenBank/DDBJ whole genome shotgun (WGS) entry which is preliminary data.</text>
</comment>
<sequence length="1276" mass="140204">MDAVTSAKPRATLPPIESLSPATVAATTTGLGADMSTSLAKLIQKARHVISEALSSSTTVNTTQEATSPEIADTTTTMAQENEAIKNTDAGMTSSWDQVGPRRSSRVAGYIQAKSTLAPREGSASVAAVPTTAKKRTRAVKGKDEAVDTGNAESQAQAEDESVPRKLRKMTGKASTKAIRKDSGIDLSGVDIVNDSGDGLGIKAESVSTSAPKRRGRPPKNSVTGTSIITTPTPPAKTKSRTTAAKKAKGKGKAVSDPTSLSNLDGKIGASDAEDQDSMRDGDSLMISTAASTHEQGNVEIQGSSSAPLVVAQVISTPPKINPREPFSSLPVEILQHIISWLPLPEIARVSMVSKAWLDAVHYLSVWKIICQEAGLGEPKKKYKTHMALACADSFWICTRCYSYSNAKTHRADLPLPVKDVDDNNHVHMLCLQCRQGYYCKHPEPLKKGVYRQEFDWVPRAGSIAPNGIYINYGLEGNQLDGLETVGSSSQGLPLYDRSEIQKRAMRVHGGWVGVDAEATNPRRKRASACAARAKAAKTCTKRPSTTPYMLERSRIAAEKRAIREEEQERRREEREEELWERRRERAKWHRLEYELRYPERSWERPKSEQRWNQSNIVTMPTIKRIRLVLSDPSANASSSSIGSEFTSAPAPAPGSMPICADATTVAADTSTEFVQLLQGEISLTESLADSTTATSTTSAATSVTTAGALLLPSLSSTLTSSANAVMEALAGLYQPGVNNNNDGLGTSAGSTTHDLTSPAAPSVPSTVTKTRTGTGTGTVPKKRSSKGKERAVDQQNPHQSQGAGLTLIKTKRRRKVPGRDTGSSSSGTQEDVVASTSVGLKKKQGRTRKDPTAPPTPKRNAKGKGQAKDCTDANADATSNEAPSNPTTEKGDKDGGDSEFETDDDMVEIISNRIPQTQKRNIEVLEEANNQDEQDRQEERNEIGAGSSHGEESDHEGYEGHDQIGTQEVAKPSLSNLDVGRSGAVRGHEYTRSIFPTEVLQQILLCLPLSRIARHSRISKAWLDAARVLSVWKEACRKAELGDPRKKYRTHMALVCANSYWICERCMSFSKGREHYADLPLPVEDKEDDHLVWMLCLACRIEYFERHPEPLKEDKVYRDEFAFVVQTKQLAPHAIFINYALRGENLRGIPSLGQQDTRNQLFDRGAIQRRALEVHGGWVGVDACATNPGRKRAAICNERAKECRLYKKKPPTKKRPPVSEEKKEKRREALQQRHEERENARRENRRQKLLWDRVIRLGKRHKWHTTANWRKNRYY</sequence>
<evidence type="ECO:0000256" key="2">
    <source>
        <dbReference type="SAM" id="MobiDB-lite"/>
    </source>
</evidence>
<gene>
    <name evidence="4" type="ORF">BG015_010531</name>
</gene>
<feature type="region of interest" description="Disordered" evidence="2">
    <location>
        <begin position="742"/>
        <end position="902"/>
    </location>
</feature>
<protein>
    <recommendedName>
        <fullName evidence="3">F-box domain-containing protein</fullName>
    </recommendedName>
</protein>
<reference evidence="4" key="1">
    <citation type="journal article" date="2020" name="Fungal Divers.">
        <title>Resolving the Mortierellaceae phylogeny through synthesis of multi-gene phylogenetics and phylogenomics.</title>
        <authorList>
            <person name="Vandepol N."/>
            <person name="Liber J."/>
            <person name="Desiro A."/>
            <person name="Na H."/>
            <person name="Kennedy M."/>
            <person name="Barry K."/>
            <person name="Grigoriev I.V."/>
            <person name="Miller A.N."/>
            <person name="O'Donnell K."/>
            <person name="Stajich J.E."/>
            <person name="Bonito G."/>
        </authorList>
    </citation>
    <scope>NUCLEOTIDE SEQUENCE</scope>
    <source>
        <strain evidence="4">NRRL 6426</strain>
    </source>
</reference>
<organism evidence="4 5">
    <name type="scientific">Linnemannia schmuckeri</name>
    <dbReference type="NCBI Taxonomy" id="64567"/>
    <lineage>
        <taxon>Eukaryota</taxon>
        <taxon>Fungi</taxon>
        <taxon>Fungi incertae sedis</taxon>
        <taxon>Mucoromycota</taxon>
        <taxon>Mortierellomycotina</taxon>
        <taxon>Mortierellomycetes</taxon>
        <taxon>Mortierellales</taxon>
        <taxon>Mortierellaceae</taxon>
        <taxon>Linnemannia</taxon>
    </lineage>
</organism>
<name>A0A9P5V8T4_9FUNG</name>
<feature type="compositionally biased region" description="Basic and acidic residues" evidence="2">
    <location>
        <begin position="1218"/>
        <end position="1243"/>
    </location>
</feature>
<feature type="compositionally biased region" description="Low complexity" evidence="2">
    <location>
        <begin position="764"/>
        <end position="780"/>
    </location>
</feature>
<proteinExistence type="predicted"/>
<feature type="compositionally biased region" description="Basic residues" evidence="2">
    <location>
        <begin position="238"/>
        <end position="252"/>
    </location>
</feature>
<evidence type="ECO:0000313" key="4">
    <source>
        <dbReference type="EMBL" id="KAF9147772.1"/>
    </source>
</evidence>
<dbReference type="SUPFAM" id="SSF81383">
    <property type="entry name" value="F-box domain"/>
    <property type="match status" value="2"/>
</dbReference>
<dbReference type="EMBL" id="JAAAUQ010000758">
    <property type="protein sequence ID" value="KAF9147772.1"/>
    <property type="molecule type" value="Genomic_DNA"/>
</dbReference>
<evidence type="ECO:0000313" key="5">
    <source>
        <dbReference type="Proteomes" id="UP000748756"/>
    </source>
</evidence>
<dbReference type="Pfam" id="PF12937">
    <property type="entry name" value="F-box-like"/>
    <property type="match status" value="1"/>
</dbReference>
<feature type="compositionally biased region" description="Polar residues" evidence="2">
    <location>
        <begin position="822"/>
        <end position="839"/>
    </location>
</feature>
<feature type="compositionally biased region" description="Polar residues" evidence="2">
    <location>
        <begin position="877"/>
        <end position="889"/>
    </location>
</feature>
<dbReference type="InterPro" id="IPR001810">
    <property type="entry name" value="F-box_dom"/>
</dbReference>
<feature type="region of interest" description="Disordered" evidence="2">
    <location>
        <begin position="928"/>
        <end position="962"/>
    </location>
</feature>
<dbReference type="SMART" id="SM00256">
    <property type="entry name" value="FBOX"/>
    <property type="match status" value="2"/>
</dbReference>
<feature type="compositionally biased region" description="Basic and acidic residues" evidence="2">
    <location>
        <begin position="934"/>
        <end position="943"/>
    </location>
</feature>
<evidence type="ECO:0000259" key="3">
    <source>
        <dbReference type="PROSITE" id="PS50181"/>
    </source>
</evidence>
<feature type="compositionally biased region" description="Polar residues" evidence="2">
    <location>
        <begin position="794"/>
        <end position="804"/>
    </location>
</feature>
<feature type="compositionally biased region" description="Basic residues" evidence="2">
    <location>
        <begin position="1208"/>
        <end position="1217"/>
    </location>
</feature>
<feature type="region of interest" description="Disordered" evidence="2">
    <location>
        <begin position="1208"/>
        <end position="1245"/>
    </location>
</feature>
<feature type="coiled-coil region" evidence="1">
    <location>
        <begin position="556"/>
        <end position="583"/>
    </location>
</feature>
<dbReference type="OrthoDB" id="2411074at2759"/>
<dbReference type="AlphaFoldDB" id="A0A9P5V8T4"/>
<accession>A0A9P5V8T4</accession>
<keyword evidence="5" id="KW-1185">Reference proteome</keyword>
<dbReference type="PROSITE" id="PS50181">
    <property type="entry name" value="FBOX"/>
    <property type="match status" value="1"/>
</dbReference>
<feature type="region of interest" description="Disordered" evidence="2">
    <location>
        <begin position="194"/>
        <end position="280"/>
    </location>
</feature>
<feature type="compositionally biased region" description="Basic and acidic residues" evidence="2">
    <location>
        <begin position="950"/>
        <end position="962"/>
    </location>
</feature>
<dbReference type="InterPro" id="IPR036047">
    <property type="entry name" value="F-box-like_dom_sf"/>
</dbReference>